<evidence type="ECO:0000313" key="2">
    <source>
        <dbReference type="Proteomes" id="UP000242263"/>
    </source>
</evidence>
<reference evidence="1 2" key="1">
    <citation type="submission" date="2017-12" db="EMBL/GenBank/DDBJ databases">
        <title>Phylogenetic diversity of female urinary microbiome.</title>
        <authorList>
            <person name="Thomas-White K."/>
            <person name="Wolfe A.J."/>
        </authorList>
    </citation>
    <scope>NUCLEOTIDE SEQUENCE [LARGE SCALE GENOMIC DNA]</scope>
    <source>
        <strain evidence="1 2">UMB0064</strain>
    </source>
</reference>
<protein>
    <recommendedName>
        <fullName evidence="3">Lipoprotein</fullName>
    </recommendedName>
</protein>
<evidence type="ECO:0008006" key="3">
    <source>
        <dbReference type="Google" id="ProtNLM"/>
    </source>
</evidence>
<organism evidence="1 2">
    <name type="scientific">Alloscardovia omnicolens</name>
    <dbReference type="NCBI Taxonomy" id="419015"/>
    <lineage>
        <taxon>Bacteria</taxon>
        <taxon>Bacillati</taxon>
        <taxon>Actinomycetota</taxon>
        <taxon>Actinomycetes</taxon>
        <taxon>Bifidobacteriales</taxon>
        <taxon>Bifidobacteriaceae</taxon>
        <taxon>Alloscardovia</taxon>
    </lineage>
</organism>
<comment type="caution">
    <text evidence="1">The sequence shown here is derived from an EMBL/GenBank/DDBJ whole genome shotgun (WGS) entry which is preliminary data.</text>
</comment>
<dbReference type="PROSITE" id="PS51257">
    <property type="entry name" value="PROKAR_LIPOPROTEIN"/>
    <property type="match status" value="1"/>
</dbReference>
<dbReference type="RefSeq" id="WP_034297108.1">
    <property type="nucleotide sequence ID" value="NZ_PKGU01000003.1"/>
</dbReference>
<dbReference type="AlphaFoldDB" id="A0A2I1M412"/>
<accession>A0A2I1M412</accession>
<dbReference type="Proteomes" id="UP000242263">
    <property type="component" value="Unassembled WGS sequence"/>
</dbReference>
<gene>
    <name evidence="1" type="ORF">CYJ32_04930</name>
</gene>
<sequence>MSLQRCMKTLLVATLVCSLVGGCSSIIRAIRGSNRGDGYSYEFNIDGSRYNGSQVDLSRVVAAVPLYELADTTTYPKDRSQIAFIYKDGTYEIQDNSYMFGKRIAWTAEGIFYSDRKYDYFIDAHSHRIKATKHDKTEFEYTTYALDDSHALTMYNKGIGTKNNSVLSVSSRDGEYKDFTYTLRNESILGYRVAVCENGNSYDVGTNDEILDRPANVMYQLSEKNKPVYKKVHVIKTVNAQDFSNAQDVLEYTDNKPTMGIAGLGEPLTACKNNWMYSMVIIGKALASYHSNEKGFILGILKWNVISGEYAITVLRDEEGKLLYDPYGSQWNGITYMSGSPYDNSFIVASSDSGSIFNADLTTGKMTEIVPPLVPKEKWPVGNVFSNCDAERIYQIWLPINVGLGEHSHINVYSRKTYKLISSLKIDDKFTNHIQTDTVQPGVPALNPRLLEKR</sequence>
<proteinExistence type="predicted"/>
<dbReference type="EMBL" id="PKGU01000003">
    <property type="protein sequence ID" value="PKZ14861.1"/>
    <property type="molecule type" value="Genomic_DNA"/>
</dbReference>
<name>A0A2I1M412_9BIFI</name>
<evidence type="ECO:0000313" key="1">
    <source>
        <dbReference type="EMBL" id="PKZ14861.1"/>
    </source>
</evidence>